<dbReference type="GO" id="GO:0005886">
    <property type="term" value="C:plasma membrane"/>
    <property type="evidence" value="ECO:0007669"/>
    <property type="project" value="TreeGrafter"/>
</dbReference>
<dbReference type="PRINTS" id="PR01210">
    <property type="entry name" value="GGTRANSPTASE"/>
</dbReference>
<feature type="active site" description="Nucleophile" evidence="3">
    <location>
        <position position="381"/>
    </location>
</feature>
<evidence type="ECO:0000313" key="7">
    <source>
        <dbReference type="Proteomes" id="UP000694555"/>
    </source>
</evidence>
<dbReference type="EC" id="2.3.2.2" evidence="5"/>
<comment type="catalytic activity">
    <reaction evidence="5">
        <text>an S-substituted glutathione + H2O = an S-substituted L-cysteinylglycine + L-glutamate</text>
        <dbReference type="Rhea" id="RHEA:59468"/>
        <dbReference type="ChEBI" id="CHEBI:15377"/>
        <dbReference type="ChEBI" id="CHEBI:29985"/>
        <dbReference type="ChEBI" id="CHEBI:90779"/>
        <dbReference type="ChEBI" id="CHEBI:143103"/>
        <dbReference type="EC" id="3.4.19.13"/>
    </reaction>
</comment>
<dbReference type="InterPro" id="IPR055262">
    <property type="entry name" value="GGT_CS"/>
</dbReference>
<reference evidence="6" key="1">
    <citation type="submission" date="2025-08" db="UniProtKB">
        <authorList>
            <consortium name="Ensembl"/>
        </authorList>
    </citation>
    <scope>IDENTIFICATION</scope>
</reference>
<feature type="binding site" evidence="4">
    <location>
        <position position="106"/>
    </location>
    <ligand>
        <name>L-glutamate</name>
        <dbReference type="ChEBI" id="CHEBI:29985"/>
    </ligand>
</feature>
<accession>A0A8C0BHR9</accession>
<feature type="binding site" evidence="4">
    <location>
        <begin position="451"/>
        <end position="452"/>
    </location>
    <ligand>
        <name>L-glutamate</name>
        <dbReference type="ChEBI" id="CHEBI:29985"/>
    </ligand>
</feature>
<keyword evidence="5" id="KW-0808">Transferase</keyword>
<name>A0A8C0BHR9_9AVES</name>
<dbReference type="NCBIfam" id="TIGR00066">
    <property type="entry name" value="g_glut_trans"/>
    <property type="match status" value="1"/>
</dbReference>
<dbReference type="FunFam" id="3.60.20.40:FF:000007">
    <property type="entry name" value="Glutathione hydrolase 1 proenzyme"/>
    <property type="match status" value="1"/>
</dbReference>
<comment type="subcellular location">
    <subcellularLocation>
        <location evidence="5">Membrane</location>
        <topology evidence="5">Single-pass type II membrane protein</topology>
    </subcellularLocation>
</comment>
<organism evidence="6 7">
    <name type="scientific">Buteo japonicus</name>
    <dbReference type="NCBI Taxonomy" id="224669"/>
    <lineage>
        <taxon>Eukaryota</taxon>
        <taxon>Metazoa</taxon>
        <taxon>Chordata</taxon>
        <taxon>Craniata</taxon>
        <taxon>Vertebrata</taxon>
        <taxon>Euteleostomi</taxon>
        <taxon>Archelosauria</taxon>
        <taxon>Archosauria</taxon>
        <taxon>Dinosauria</taxon>
        <taxon>Saurischia</taxon>
        <taxon>Theropoda</taxon>
        <taxon>Coelurosauria</taxon>
        <taxon>Aves</taxon>
        <taxon>Neognathae</taxon>
        <taxon>Neoaves</taxon>
        <taxon>Telluraves</taxon>
        <taxon>Accipitrimorphae</taxon>
        <taxon>Accipitriformes</taxon>
        <taxon>Accipitridae</taxon>
        <taxon>Accipitrinae</taxon>
        <taxon>Buteo</taxon>
    </lineage>
</organism>
<dbReference type="PANTHER" id="PTHR11686:SF56">
    <property type="entry name" value="GLUTATHIONE HYDROLASE 1 PROENZYME-RELATED"/>
    <property type="match status" value="1"/>
</dbReference>
<keyword evidence="7" id="KW-1185">Reference proteome</keyword>
<dbReference type="Pfam" id="PF01019">
    <property type="entry name" value="G_glu_transpept"/>
    <property type="match status" value="1"/>
</dbReference>
<dbReference type="UniPathway" id="UPA00204"/>
<proteinExistence type="inferred from homology"/>
<evidence type="ECO:0000256" key="5">
    <source>
        <dbReference type="RuleBase" id="RU368068"/>
    </source>
</evidence>
<protein>
    <recommendedName>
        <fullName evidence="5">Glutathione hydrolase</fullName>
        <ecNumber evidence="5">2.3.2.2</ecNumber>
        <ecNumber evidence="5">3.4.19.13</ecNumber>
    </recommendedName>
    <alternativeName>
        <fullName evidence="5">Gamma-glutamyltransferase</fullName>
    </alternativeName>
    <alternativeName>
        <fullName evidence="5">Gamma-glutamyltranspeptidase</fullName>
    </alternativeName>
</protein>
<evidence type="ECO:0000256" key="1">
    <source>
        <dbReference type="ARBA" id="ARBA00009381"/>
    </source>
</evidence>
<evidence type="ECO:0000256" key="2">
    <source>
        <dbReference type="ARBA" id="ARBA00023180"/>
    </source>
</evidence>
<comment type="similarity">
    <text evidence="1">Belongs to the gamma-glutamyltransferase family.</text>
</comment>
<evidence type="ECO:0000313" key="6">
    <source>
        <dbReference type="Ensembl" id="ENSBJAP00000017264.1"/>
    </source>
</evidence>
<dbReference type="SUPFAM" id="SSF56235">
    <property type="entry name" value="N-terminal nucleophile aminohydrolases (Ntn hydrolases)"/>
    <property type="match status" value="1"/>
</dbReference>
<dbReference type="Gene3D" id="1.10.246.130">
    <property type="match status" value="1"/>
</dbReference>
<sequence length="568" mass="61156">MKKRYVVAGVLTAALLGLILFLGLFFGLRSDSGDTHTYKRAAVATDAGQCSIIGRDILQQGGSAVDAAIAALLCVGLMNAHSMGIGGGLFFTIYSSTGKVEIINAREVAPKRASEDMFGNNTQLALKGGLSIAVPGEIRGYELAHKRHGKLAWKDLFLPSIKLAREGFPIGKGLAAAIKSREESIESNPSLCEVFCRGGKILHEGDIIKMPKLANTYETIASEGADAFYTGSLAKQIIDDIRGAGGIVTLDDLRDYNATVIEDPIQIALGEFTLYTPSAPLSGPVLALIFNILKGYNFSADSVKTVEEKGLTYHRIVEAFRFAYAKRTSLGDPKFVNITEAIRNMTSTFFADSLRRKITDNTSHPVDYYDPVYYTGDNAGTSHLSIVADDGSAVSATSTINQYFGSDVRSNVSGIIFNDEMDDFSSPNIINGFGIPPSPANFIAPGKQPMSSMCPSILVDKTKKVRMVVGASGGTKITTATALTIMNSIWFGYDVKKAVEEPRIHDQLFPNITELEQQIEEVCLARLKKRKHDTTRVSGGAVVQAILRTDEGWAAASDSRKGGFPAGY</sequence>
<dbReference type="InterPro" id="IPR043138">
    <property type="entry name" value="GGT_lsub"/>
</dbReference>
<dbReference type="Gene3D" id="3.60.20.40">
    <property type="match status" value="1"/>
</dbReference>
<comment type="pathway">
    <text evidence="5">Sulfur metabolism; glutathione metabolism.</text>
</comment>
<dbReference type="GO" id="GO:0031179">
    <property type="term" value="P:peptide modification"/>
    <property type="evidence" value="ECO:0007669"/>
    <property type="project" value="TreeGrafter"/>
</dbReference>
<feature type="binding site" evidence="4">
    <location>
        <begin position="399"/>
        <end position="401"/>
    </location>
    <ligand>
        <name>L-glutamate</name>
        <dbReference type="ChEBI" id="CHEBI:29985"/>
    </ligand>
</feature>
<keyword evidence="5" id="KW-0378">Hydrolase</keyword>
<dbReference type="GO" id="GO:0050727">
    <property type="term" value="P:regulation of inflammatory response"/>
    <property type="evidence" value="ECO:0007669"/>
    <property type="project" value="TreeGrafter"/>
</dbReference>
<evidence type="ECO:0000256" key="3">
    <source>
        <dbReference type="PIRSR" id="PIRSR600101-1"/>
    </source>
</evidence>
<evidence type="ECO:0000256" key="4">
    <source>
        <dbReference type="PIRSR" id="PIRSR600101-2"/>
    </source>
</evidence>
<dbReference type="PANTHER" id="PTHR11686">
    <property type="entry name" value="GAMMA GLUTAMYL TRANSPEPTIDASE"/>
    <property type="match status" value="1"/>
</dbReference>
<keyword evidence="2" id="KW-0325">Glycoprotein</keyword>
<comment type="catalytic activity">
    <reaction evidence="5">
        <text>an N-terminal (5-L-glutamyl)-[peptide] + an alpha-amino acid = 5-L-glutamyl amino acid + an N-terminal L-alpha-aminoacyl-[peptide]</text>
        <dbReference type="Rhea" id="RHEA:23904"/>
        <dbReference type="Rhea" id="RHEA-COMP:9780"/>
        <dbReference type="Rhea" id="RHEA-COMP:9795"/>
        <dbReference type="ChEBI" id="CHEBI:77644"/>
        <dbReference type="ChEBI" id="CHEBI:78597"/>
        <dbReference type="ChEBI" id="CHEBI:78599"/>
        <dbReference type="ChEBI" id="CHEBI:78608"/>
        <dbReference type="EC" id="2.3.2.2"/>
    </reaction>
</comment>
<dbReference type="PROSITE" id="PS00462">
    <property type="entry name" value="G_GLU_TRANSPEPTIDASE"/>
    <property type="match status" value="1"/>
</dbReference>
<dbReference type="GO" id="GO:0002682">
    <property type="term" value="P:regulation of immune system process"/>
    <property type="evidence" value="ECO:0007669"/>
    <property type="project" value="TreeGrafter"/>
</dbReference>
<dbReference type="EC" id="3.4.19.13" evidence="5"/>
<comment type="catalytic activity">
    <reaction evidence="5">
        <text>glutathione + H2O = L-cysteinylglycine + L-glutamate</text>
        <dbReference type="Rhea" id="RHEA:28807"/>
        <dbReference type="ChEBI" id="CHEBI:15377"/>
        <dbReference type="ChEBI" id="CHEBI:29985"/>
        <dbReference type="ChEBI" id="CHEBI:57925"/>
        <dbReference type="ChEBI" id="CHEBI:61694"/>
        <dbReference type="EC" id="3.4.19.13"/>
    </reaction>
</comment>
<dbReference type="Proteomes" id="UP000694555">
    <property type="component" value="Unplaced"/>
</dbReference>
<feature type="binding site" evidence="4">
    <location>
        <position position="474"/>
    </location>
    <ligand>
        <name>L-glutamate</name>
        <dbReference type="ChEBI" id="CHEBI:29985"/>
    </ligand>
</feature>
<dbReference type="AlphaFoldDB" id="A0A8C0BHR9"/>
<dbReference type="GO" id="GO:0103068">
    <property type="term" value="F:leukotriene C4 gamma-glutamyl transferase activity"/>
    <property type="evidence" value="ECO:0007669"/>
    <property type="project" value="UniProtKB-EC"/>
</dbReference>
<reference evidence="6" key="2">
    <citation type="submission" date="2025-09" db="UniProtKB">
        <authorList>
            <consortium name="Ensembl"/>
        </authorList>
    </citation>
    <scope>IDENTIFICATION</scope>
</reference>
<dbReference type="GO" id="GO:0006751">
    <property type="term" value="P:glutathione catabolic process"/>
    <property type="evidence" value="ECO:0007669"/>
    <property type="project" value="UniProtKB-UniRule"/>
</dbReference>
<dbReference type="GO" id="GO:0036374">
    <property type="term" value="F:glutathione hydrolase activity"/>
    <property type="evidence" value="ECO:0007669"/>
    <property type="project" value="UniProtKB-UniRule"/>
</dbReference>
<keyword evidence="5" id="KW-0012">Acyltransferase</keyword>
<dbReference type="InterPro" id="IPR043137">
    <property type="entry name" value="GGT_ssub_C"/>
</dbReference>
<comment type="function">
    <text evidence="5">Cleaves the gamma-glutamyl peptide bond of glutathione and glutathione conjugates.</text>
</comment>
<dbReference type="InterPro" id="IPR000101">
    <property type="entry name" value="GGT_peptidase"/>
</dbReference>
<feature type="binding site" evidence="4">
    <location>
        <position position="423"/>
    </location>
    <ligand>
        <name>L-glutamate</name>
        <dbReference type="ChEBI" id="CHEBI:29985"/>
    </ligand>
</feature>
<dbReference type="Ensembl" id="ENSBJAT00000017737.1">
    <property type="protein sequence ID" value="ENSBJAP00000017264.1"/>
    <property type="gene ID" value="ENSBJAG00000011381.1"/>
</dbReference>
<dbReference type="FunFam" id="1.10.246.130:FF:000002">
    <property type="entry name" value="glutathione hydrolase 1 proenzyme"/>
    <property type="match status" value="1"/>
</dbReference>
<dbReference type="InterPro" id="IPR029055">
    <property type="entry name" value="Ntn_hydrolases_N"/>
</dbReference>